<dbReference type="Gene3D" id="2.160.20.20">
    <property type="match status" value="1"/>
</dbReference>
<dbReference type="InterPro" id="IPR006315">
    <property type="entry name" value="OM_autotransptr_brl_dom"/>
</dbReference>
<dbReference type="Proteomes" id="UP001596016">
    <property type="component" value="Unassembled WGS sequence"/>
</dbReference>
<keyword evidence="4" id="KW-1185">Reference proteome</keyword>
<name>A0ABW0H0F6_9HYPH</name>
<reference evidence="4" key="1">
    <citation type="journal article" date="2019" name="Int. J. Syst. Evol. Microbiol.">
        <title>The Global Catalogue of Microorganisms (GCM) 10K type strain sequencing project: providing services to taxonomists for standard genome sequencing and annotation.</title>
        <authorList>
            <consortium name="The Broad Institute Genomics Platform"/>
            <consortium name="The Broad Institute Genome Sequencing Center for Infectious Disease"/>
            <person name="Wu L."/>
            <person name="Ma J."/>
        </authorList>
    </citation>
    <scope>NUCLEOTIDE SEQUENCE [LARGE SCALE GENOMIC DNA]</scope>
    <source>
        <strain evidence="4">CGMCC 4.1415</strain>
    </source>
</reference>
<proteinExistence type="predicted"/>
<evidence type="ECO:0000313" key="4">
    <source>
        <dbReference type="Proteomes" id="UP001596016"/>
    </source>
</evidence>
<protein>
    <submittedName>
        <fullName evidence="3">Autotransporter outer membrane beta-barrel domain-containing protein</fullName>
    </submittedName>
</protein>
<gene>
    <name evidence="3" type="ORF">ACFPLB_15890</name>
</gene>
<dbReference type="InterPro" id="IPR011050">
    <property type="entry name" value="Pectin_lyase_fold/virulence"/>
</dbReference>
<feature type="domain" description="Autochaperone" evidence="2">
    <location>
        <begin position="441"/>
        <end position="517"/>
    </location>
</feature>
<dbReference type="Pfam" id="PF18883">
    <property type="entry name" value="AC_1"/>
    <property type="match status" value="1"/>
</dbReference>
<dbReference type="NCBIfam" id="TIGR01414">
    <property type="entry name" value="autotrans_barl"/>
    <property type="match status" value="1"/>
</dbReference>
<dbReference type="InterPro" id="IPR043990">
    <property type="entry name" value="AC_1"/>
</dbReference>
<comment type="caution">
    <text evidence="3">The sequence shown here is derived from an EMBL/GenBank/DDBJ whole genome shotgun (WGS) entry which is preliminary data.</text>
</comment>
<sequence>MNKYYYIIALIGLSISISGNVLADDCTVTGDSLVCEPDGSYNPSDHGGKLIYDYDQISLTTTISLKHGLSQASGDTTYNNVTINTSGDRADGIHVIQWGPKITFKSLNINASGYSADGILVGRDSTGAIITVNGDTNILSSGGMGVRSVTTAKKDGINKNKIILNGNSIVKTTADGSRHGGHAVYAGVDLSGCGPFGLPLNDCLSSDRAEIFLTEGNNNLHNIITSGASANGIYAYGYGYVKTSNVQIETTGENAHGIAAVRRNSNYYYDSSDSGSQDYSGVVELTGNVFINTSGNGAFAILADSGNASNGQDSLGVVSSVRSFDSDSGQIVSDKIYQINGNLHAKNSGIIDLSMGNHSTFDGYTKLESNGIINLDIDGDKSIWHMSGSSILNTVNLLSGASLRPYEINGNVYDYTITGNLHNEGKIILEDGFYGSRAGDEISLIGDYTSHDGLLIIDTKLHDDDSITDHLLIDGDTSGRTYVRVQNDQGTGAQTNEGIKIIDVTGSSAGTFSLLGDYMFEGDQAVVGGAYA</sequence>
<evidence type="ECO:0000259" key="2">
    <source>
        <dbReference type="Pfam" id="PF18883"/>
    </source>
</evidence>
<evidence type="ECO:0000256" key="1">
    <source>
        <dbReference type="SAM" id="SignalP"/>
    </source>
</evidence>
<feature type="signal peptide" evidence="1">
    <location>
        <begin position="1"/>
        <end position="23"/>
    </location>
</feature>
<feature type="non-terminal residue" evidence="3">
    <location>
        <position position="532"/>
    </location>
</feature>
<dbReference type="EMBL" id="JBHSLL010000058">
    <property type="protein sequence ID" value="MFC5387441.1"/>
    <property type="molecule type" value="Genomic_DNA"/>
</dbReference>
<dbReference type="InterPro" id="IPR012332">
    <property type="entry name" value="Autotransporter_pectin_lyase_C"/>
</dbReference>
<evidence type="ECO:0000313" key="3">
    <source>
        <dbReference type="EMBL" id="MFC5387441.1"/>
    </source>
</evidence>
<keyword evidence="1" id="KW-0732">Signal</keyword>
<feature type="chain" id="PRO_5046950179" evidence="1">
    <location>
        <begin position="24"/>
        <end position="532"/>
    </location>
</feature>
<dbReference type="CDD" id="cd01344">
    <property type="entry name" value="PL2_Passenger_AT"/>
    <property type="match status" value="1"/>
</dbReference>
<accession>A0ABW0H0F6</accession>
<dbReference type="RefSeq" id="WP_378231454.1">
    <property type="nucleotide sequence ID" value="NZ_JBHSLL010000058.1"/>
</dbReference>
<dbReference type="SUPFAM" id="SSF51126">
    <property type="entry name" value="Pectin lyase-like"/>
    <property type="match status" value="1"/>
</dbReference>
<organism evidence="3 4">
    <name type="scientific">Aquamicrobium segne</name>
    <dbReference type="NCBI Taxonomy" id="469547"/>
    <lineage>
        <taxon>Bacteria</taxon>
        <taxon>Pseudomonadati</taxon>
        <taxon>Pseudomonadota</taxon>
        <taxon>Alphaproteobacteria</taxon>
        <taxon>Hyphomicrobiales</taxon>
        <taxon>Phyllobacteriaceae</taxon>
        <taxon>Aquamicrobium</taxon>
    </lineage>
</organism>